<dbReference type="InterPro" id="IPR006442">
    <property type="entry name" value="Antitoxin_Phd/YefM"/>
</dbReference>
<organism evidence="3 4">
    <name type="scientific">Amycolatopsis arida</name>
    <dbReference type="NCBI Taxonomy" id="587909"/>
    <lineage>
        <taxon>Bacteria</taxon>
        <taxon>Bacillati</taxon>
        <taxon>Actinomycetota</taxon>
        <taxon>Actinomycetes</taxon>
        <taxon>Pseudonocardiales</taxon>
        <taxon>Pseudonocardiaceae</taxon>
        <taxon>Amycolatopsis</taxon>
    </lineage>
</organism>
<dbReference type="EMBL" id="FOWW01000003">
    <property type="protein sequence ID" value="SFP79805.1"/>
    <property type="molecule type" value="Genomic_DNA"/>
</dbReference>
<evidence type="ECO:0000256" key="1">
    <source>
        <dbReference type="ARBA" id="ARBA00009981"/>
    </source>
</evidence>
<dbReference type="SUPFAM" id="SSF143120">
    <property type="entry name" value="YefM-like"/>
    <property type="match status" value="1"/>
</dbReference>
<comment type="similarity">
    <text evidence="1 2">Belongs to the phD/YefM antitoxin family.</text>
</comment>
<evidence type="ECO:0000313" key="4">
    <source>
        <dbReference type="Proteomes" id="UP000198727"/>
    </source>
</evidence>
<proteinExistence type="inferred from homology"/>
<evidence type="ECO:0000313" key="3">
    <source>
        <dbReference type="EMBL" id="SFP79805.1"/>
    </source>
</evidence>
<comment type="function">
    <text evidence="2">Antitoxin component of a type II toxin-antitoxin (TA) system.</text>
</comment>
<sequence>MYIMYMSAMPDREIPVTEARGQLPALLDTDVRDGGVVYLTRHGRRVGAIVPADVAERLDELEDAYWSRRANEVLQAGEPTIPWDEAVALLESEAADQ</sequence>
<evidence type="ECO:0000256" key="2">
    <source>
        <dbReference type="RuleBase" id="RU362080"/>
    </source>
</evidence>
<accession>A0A1I5T9T4</accession>
<dbReference type="Gene3D" id="3.40.1620.10">
    <property type="entry name" value="YefM-like domain"/>
    <property type="match status" value="1"/>
</dbReference>
<dbReference type="InterPro" id="IPR036165">
    <property type="entry name" value="YefM-like_sf"/>
</dbReference>
<reference evidence="4" key="1">
    <citation type="submission" date="2016-10" db="EMBL/GenBank/DDBJ databases">
        <authorList>
            <person name="Varghese N."/>
            <person name="Submissions S."/>
        </authorList>
    </citation>
    <scope>NUCLEOTIDE SEQUENCE [LARGE SCALE GENOMIC DNA]</scope>
    <source>
        <strain evidence="4">CGMCC 4.5579</strain>
    </source>
</reference>
<gene>
    <name evidence="3" type="ORF">SAMN05421810_103454</name>
</gene>
<name>A0A1I5T9T4_9PSEU</name>
<dbReference type="NCBIfam" id="TIGR01552">
    <property type="entry name" value="phd_fam"/>
    <property type="match status" value="1"/>
</dbReference>
<dbReference type="AlphaFoldDB" id="A0A1I5T9T4"/>
<dbReference type="Pfam" id="PF02604">
    <property type="entry name" value="PhdYeFM_antitox"/>
    <property type="match status" value="1"/>
</dbReference>
<keyword evidence="4" id="KW-1185">Reference proteome</keyword>
<dbReference type="STRING" id="587909.SAMN05421810_103454"/>
<protein>
    <recommendedName>
        <fullName evidence="2">Antitoxin</fullName>
    </recommendedName>
</protein>
<dbReference type="Proteomes" id="UP000198727">
    <property type="component" value="Unassembled WGS sequence"/>
</dbReference>